<comment type="caution">
    <text evidence="1">The sequence shown here is derived from an EMBL/GenBank/DDBJ whole genome shotgun (WGS) entry which is preliminary data.</text>
</comment>
<evidence type="ECO:0000313" key="2">
    <source>
        <dbReference type="Proteomes" id="UP000324222"/>
    </source>
</evidence>
<dbReference type="Proteomes" id="UP000324222">
    <property type="component" value="Unassembled WGS sequence"/>
</dbReference>
<keyword evidence="2" id="KW-1185">Reference proteome</keyword>
<evidence type="ECO:0000313" key="1">
    <source>
        <dbReference type="EMBL" id="MPC71067.1"/>
    </source>
</evidence>
<accession>A0A5B7HPA8</accession>
<protein>
    <submittedName>
        <fullName evidence="1">Uncharacterized protein</fullName>
    </submittedName>
</protein>
<sequence length="101" mass="11188">MSSALERLWPATVASCRSSPPQPGATASGPAHTCDWLSYKQSVTYLVVVPRRAATKSLVCSRPKAYILKHFRASQHIHYFPRALVEVTRVFKAVSVILATY</sequence>
<reference evidence="1 2" key="1">
    <citation type="submission" date="2019-05" db="EMBL/GenBank/DDBJ databases">
        <title>Another draft genome of Portunus trituberculatus and its Hox gene families provides insights of decapod evolution.</title>
        <authorList>
            <person name="Jeong J.-H."/>
            <person name="Song I."/>
            <person name="Kim S."/>
            <person name="Choi T."/>
            <person name="Kim D."/>
            <person name="Ryu S."/>
            <person name="Kim W."/>
        </authorList>
    </citation>
    <scope>NUCLEOTIDE SEQUENCE [LARGE SCALE GENOMIC DNA]</scope>
    <source>
        <tissue evidence="1">Muscle</tissue>
    </source>
</reference>
<dbReference type="EMBL" id="VSRR010032238">
    <property type="protein sequence ID" value="MPC71067.1"/>
    <property type="molecule type" value="Genomic_DNA"/>
</dbReference>
<proteinExistence type="predicted"/>
<gene>
    <name evidence="1" type="ORF">E2C01_065336</name>
</gene>
<organism evidence="1 2">
    <name type="scientific">Portunus trituberculatus</name>
    <name type="common">Swimming crab</name>
    <name type="synonym">Neptunus trituberculatus</name>
    <dbReference type="NCBI Taxonomy" id="210409"/>
    <lineage>
        <taxon>Eukaryota</taxon>
        <taxon>Metazoa</taxon>
        <taxon>Ecdysozoa</taxon>
        <taxon>Arthropoda</taxon>
        <taxon>Crustacea</taxon>
        <taxon>Multicrustacea</taxon>
        <taxon>Malacostraca</taxon>
        <taxon>Eumalacostraca</taxon>
        <taxon>Eucarida</taxon>
        <taxon>Decapoda</taxon>
        <taxon>Pleocyemata</taxon>
        <taxon>Brachyura</taxon>
        <taxon>Eubrachyura</taxon>
        <taxon>Portunoidea</taxon>
        <taxon>Portunidae</taxon>
        <taxon>Portuninae</taxon>
        <taxon>Portunus</taxon>
    </lineage>
</organism>
<name>A0A5B7HPA8_PORTR</name>
<dbReference type="AlphaFoldDB" id="A0A5B7HPA8"/>